<protein>
    <recommendedName>
        <fullName evidence="4">WD40 repeat domain-containing protein</fullName>
    </recommendedName>
</protein>
<organism evidence="2 3">
    <name type="scientific">Scytonema millei VB511283</name>
    <dbReference type="NCBI Taxonomy" id="1245923"/>
    <lineage>
        <taxon>Bacteria</taxon>
        <taxon>Bacillati</taxon>
        <taxon>Cyanobacteriota</taxon>
        <taxon>Cyanophyceae</taxon>
        <taxon>Nostocales</taxon>
        <taxon>Scytonemataceae</taxon>
        <taxon>Scytonema</taxon>
    </lineage>
</organism>
<accession>A0A9X5I6F7</accession>
<dbReference type="AlphaFoldDB" id="A0A9X5I6F7"/>
<feature type="repeat" description="WD" evidence="1">
    <location>
        <begin position="70"/>
        <end position="103"/>
    </location>
</feature>
<dbReference type="SUPFAM" id="SSF50978">
    <property type="entry name" value="WD40 repeat-like"/>
    <property type="match status" value="1"/>
</dbReference>
<gene>
    <name evidence="2" type="ORF">QH73_0018840</name>
</gene>
<keyword evidence="1" id="KW-0853">WD repeat</keyword>
<sequence>MDAIVEAVHKSASDTLKKYEQTSIRLLAGLGVEGDTHMGITVKHLEKNLQAIAHLKHKDRLEIGTVRHNLIEHRDRVTSITIIPDGRTLVSGSTDRTIKIWQI</sequence>
<dbReference type="Gene3D" id="2.130.10.10">
    <property type="entry name" value="YVTN repeat-like/Quinoprotein amine dehydrogenase"/>
    <property type="match status" value="1"/>
</dbReference>
<evidence type="ECO:0000313" key="2">
    <source>
        <dbReference type="EMBL" id="NHC36674.1"/>
    </source>
</evidence>
<dbReference type="Proteomes" id="UP000031532">
    <property type="component" value="Unassembled WGS sequence"/>
</dbReference>
<reference evidence="2 3" key="1">
    <citation type="journal article" date="2015" name="Genome Announc.">
        <title>Draft Genome Sequence of the Terrestrial Cyanobacterium Scytonema millei VB511283, Isolated from Eastern India.</title>
        <authorList>
            <person name="Sen D."/>
            <person name="Chandrababunaidu M.M."/>
            <person name="Singh D."/>
            <person name="Sanghi N."/>
            <person name="Ghorai A."/>
            <person name="Mishra G.P."/>
            <person name="Madduluri M."/>
            <person name="Adhikary S.P."/>
            <person name="Tripathy S."/>
        </authorList>
    </citation>
    <scope>NUCLEOTIDE SEQUENCE [LARGE SCALE GENOMIC DNA]</scope>
    <source>
        <strain evidence="2 3">VB511283</strain>
    </source>
</reference>
<name>A0A9X5I6F7_9CYAN</name>
<dbReference type="SUPFAM" id="SSF50800">
    <property type="entry name" value="PK beta-barrel domain-like"/>
    <property type="match status" value="1"/>
</dbReference>
<dbReference type="EMBL" id="JTJC03000005">
    <property type="protein sequence ID" value="NHC36674.1"/>
    <property type="molecule type" value="Genomic_DNA"/>
</dbReference>
<dbReference type="PROSITE" id="PS50294">
    <property type="entry name" value="WD_REPEATS_REGION"/>
    <property type="match status" value="1"/>
</dbReference>
<dbReference type="SMART" id="SM00320">
    <property type="entry name" value="WD40"/>
    <property type="match status" value="1"/>
</dbReference>
<dbReference type="InterPro" id="IPR015943">
    <property type="entry name" value="WD40/YVTN_repeat-like_dom_sf"/>
</dbReference>
<dbReference type="InterPro" id="IPR036322">
    <property type="entry name" value="WD40_repeat_dom_sf"/>
</dbReference>
<dbReference type="InterPro" id="IPR011037">
    <property type="entry name" value="Pyrv_Knase-like_insert_dom_sf"/>
</dbReference>
<dbReference type="Pfam" id="PF00400">
    <property type="entry name" value="WD40"/>
    <property type="match status" value="1"/>
</dbReference>
<proteinExistence type="predicted"/>
<evidence type="ECO:0000256" key="1">
    <source>
        <dbReference type="PROSITE-ProRule" id="PRU00221"/>
    </source>
</evidence>
<keyword evidence="3" id="KW-1185">Reference proteome</keyword>
<dbReference type="InterPro" id="IPR001680">
    <property type="entry name" value="WD40_rpt"/>
</dbReference>
<evidence type="ECO:0008006" key="4">
    <source>
        <dbReference type="Google" id="ProtNLM"/>
    </source>
</evidence>
<evidence type="ECO:0000313" key="3">
    <source>
        <dbReference type="Proteomes" id="UP000031532"/>
    </source>
</evidence>
<dbReference type="PROSITE" id="PS50082">
    <property type="entry name" value="WD_REPEATS_2"/>
    <property type="match status" value="1"/>
</dbReference>
<comment type="caution">
    <text evidence="2">The sequence shown here is derived from an EMBL/GenBank/DDBJ whole genome shotgun (WGS) entry which is preliminary data.</text>
</comment>